<dbReference type="SUPFAM" id="SSF53067">
    <property type="entry name" value="Actin-like ATPase domain"/>
    <property type="match status" value="1"/>
</dbReference>
<dbReference type="InterPro" id="IPR043129">
    <property type="entry name" value="ATPase_NBD"/>
</dbReference>
<evidence type="ECO:0000313" key="3">
    <source>
        <dbReference type="Proteomes" id="UP000035722"/>
    </source>
</evidence>
<dbReference type="OrthoDB" id="5174513at2"/>
<keyword evidence="3" id="KW-1185">Reference proteome</keyword>
<dbReference type="InterPro" id="IPR036390">
    <property type="entry name" value="WH_DNA-bd_sf"/>
</dbReference>
<evidence type="ECO:0000313" key="2">
    <source>
        <dbReference type="EMBL" id="CCQ45812.1"/>
    </source>
</evidence>
<dbReference type="STRING" id="861266.ARTSIC4J27_1766"/>
<dbReference type="Pfam" id="PF00480">
    <property type="entry name" value="ROK"/>
    <property type="match status" value="1"/>
</dbReference>
<organism evidence="2 3">
    <name type="scientific">Pseudarthrobacter siccitolerans</name>
    <dbReference type="NCBI Taxonomy" id="861266"/>
    <lineage>
        <taxon>Bacteria</taxon>
        <taxon>Bacillati</taxon>
        <taxon>Actinomycetota</taxon>
        <taxon>Actinomycetes</taxon>
        <taxon>Micrococcales</taxon>
        <taxon>Micrococcaceae</taxon>
        <taxon>Pseudarthrobacter</taxon>
    </lineage>
</organism>
<dbReference type="RefSeq" id="WP_050054780.1">
    <property type="nucleotide sequence ID" value="NZ_CAQI01000040.1"/>
</dbReference>
<dbReference type="EMBL" id="CAQI01000040">
    <property type="protein sequence ID" value="CCQ45812.1"/>
    <property type="molecule type" value="Genomic_DNA"/>
</dbReference>
<dbReference type="PANTHER" id="PTHR18964:SF149">
    <property type="entry name" value="BIFUNCTIONAL UDP-N-ACETYLGLUCOSAMINE 2-EPIMERASE_N-ACETYLMANNOSAMINE KINASE"/>
    <property type="match status" value="1"/>
</dbReference>
<proteinExistence type="inferred from homology"/>
<dbReference type="Gene3D" id="3.30.420.40">
    <property type="match status" value="2"/>
</dbReference>
<dbReference type="PANTHER" id="PTHR18964">
    <property type="entry name" value="ROK (REPRESSOR, ORF, KINASE) FAMILY"/>
    <property type="match status" value="1"/>
</dbReference>
<dbReference type="InterPro" id="IPR000600">
    <property type="entry name" value="ROK"/>
</dbReference>
<dbReference type="InterPro" id="IPR036388">
    <property type="entry name" value="WH-like_DNA-bd_sf"/>
</dbReference>
<dbReference type="AlphaFoldDB" id="A0A024H1R2"/>
<protein>
    <submittedName>
        <fullName evidence="2">ROK family protein</fullName>
    </submittedName>
</protein>
<reference evidence="3" key="1">
    <citation type="journal article" date="2014" name="Genome Announc.">
        <title>Genome Sequence of Arthrobacter siccitolerans 4J27, a Xeroprotectant-Producing Desiccation-Tolerant Microorganism.</title>
        <authorList>
            <person name="Manzanera M."/>
            <person name="Santa-Cruz-Calvo L."/>
            <person name="Vilchez J.I."/>
            <person name="Garcia-Fontana C."/>
            <person name="Silva-Castro G.A."/>
            <person name="Calvo C."/>
            <person name="Gonzalez-Lopez J."/>
        </authorList>
    </citation>
    <scope>NUCLEOTIDE SEQUENCE [LARGE SCALE GENOMIC DNA]</scope>
    <source>
        <strain evidence="3">4J27</strain>
    </source>
</reference>
<accession>A0A024H1R2</accession>
<gene>
    <name evidence="2" type="ORF">ARTSIC4J27_1766</name>
</gene>
<dbReference type="SUPFAM" id="SSF46785">
    <property type="entry name" value="Winged helix' DNA-binding domain"/>
    <property type="match status" value="1"/>
</dbReference>
<evidence type="ECO:0000256" key="1">
    <source>
        <dbReference type="ARBA" id="ARBA00006479"/>
    </source>
</evidence>
<dbReference type="Gene3D" id="1.10.10.10">
    <property type="entry name" value="Winged helix-like DNA-binding domain superfamily/Winged helix DNA-binding domain"/>
    <property type="match status" value="1"/>
</dbReference>
<dbReference type="Proteomes" id="UP000035722">
    <property type="component" value="Unassembled WGS sequence"/>
</dbReference>
<comment type="similarity">
    <text evidence="1">Belongs to the ROK (NagC/XylR) family.</text>
</comment>
<sequence>MANTAPAPALSEAGAPGNMGDVRRSNLALVLGRVAQSPSGSHLTRAQIAASTGLTKASVSSIVLDLLDAGILREIGLNPQGERGRPGVGLELNPARGVIGLEINVDYIAAGVTDLSGAVLVQQIRERDNRDSDSEPVMAALAHLAAEVRTAAMEKGVELLGGGLAVPGLVDAGNSTVIAAPNLGWQDIKLDLGRLIPHLPLGITLFNEANAAALAELARGPAGRHDFLYVSGEVGVGGGLVIRSELFTGPEGHAGEVGHIVVDPGGSPCSCGGTGCLETVAGQDAIFSAAGIAGKAGTRSESMSALVAALAGEEPDALRAVERAGRALAVAVASTARVVNIGAVVLGGHFAVLEPWLRPSLVESLAKYAPGKIQPEHITTAAVGEGAALLGAAGSVVRSLVEAPHQLQS</sequence>
<name>A0A024H1R2_9MICC</name>
<comment type="caution">
    <text evidence="2">The sequence shown here is derived from an EMBL/GenBank/DDBJ whole genome shotgun (WGS) entry which is preliminary data.</text>
</comment>